<dbReference type="AlphaFoldDB" id="A0A383WNM7"/>
<dbReference type="InterPro" id="IPR042099">
    <property type="entry name" value="ANL_N_sf"/>
</dbReference>
<dbReference type="EMBL" id="FNXT01001347">
    <property type="protein sequence ID" value="SZX79011.1"/>
    <property type="molecule type" value="Genomic_DNA"/>
</dbReference>
<dbReference type="InterPro" id="IPR000873">
    <property type="entry name" value="AMP-dep_synth/lig_dom"/>
</dbReference>
<dbReference type="GO" id="GO:0004467">
    <property type="term" value="F:long-chain fatty acid-CoA ligase activity"/>
    <property type="evidence" value="ECO:0007669"/>
    <property type="project" value="UniProtKB-ARBA"/>
</dbReference>
<dbReference type="Proteomes" id="UP000256970">
    <property type="component" value="Unassembled WGS sequence"/>
</dbReference>
<keyword evidence="3" id="KW-1185">Reference proteome</keyword>
<dbReference type="InterPro" id="IPR020845">
    <property type="entry name" value="AMP-binding_CS"/>
</dbReference>
<reference evidence="2 3" key="1">
    <citation type="submission" date="2016-10" db="EMBL/GenBank/DDBJ databases">
        <authorList>
            <person name="Cai Z."/>
        </authorList>
    </citation>
    <scope>NUCLEOTIDE SEQUENCE [LARGE SCALE GENOMIC DNA]</scope>
</reference>
<gene>
    <name evidence="2" type="ORF">BQ4739_LOCUS19308</name>
</gene>
<feature type="domain" description="AMP-dependent synthetase/ligase" evidence="1">
    <location>
        <begin position="48"/>
        <end position="488"/>
    </location>
</feature>
<evidence type="ECO:0000313" key="3">
    <source>
        <dbReference type="Proteomes" id="UP000256970"/>
    </source>
</evidence>
<dbReference type="STRING" id="3088.A0A383WNM7"/>
<protein>
    <recommendedName>
        <fullName evidence="1">AMP-dependent synthetase/ligase domain-containing protein</fullName>
    </recommendedName>
</protein>
<dbReference type="Gene3D" id="3.40.50.12780">
    <property type="entry name" value="N-terminal domain of ligase-like"/>
    <property type="match status" value="1"/>
</dbReference>
<dbReference type="GO" id="GO:0016020">
    <property type="term" value="C:membrane"/>
    <property type="evidence" value="ECO:0007669"/>
    <property type="project" value="TreeGrafter"/>
</dbReference>
<sequence length="691" mass="74398">MTKLLVELAPGRPASGEVPEAGPTYTVATSPDGIHRPAGINTCYDLFKASAEKYADQDCLGSRAVGPDGKPGPYKFITYREAFQLACQAGSAFLHLGLKPKDRLGVFGPNCIEWMVSMQGCNRTSLQCVPLYDTLGDKAIEYVLGHSEAKFVVAAGAKLAGLAKSLKGVKGQLLGVAYWGEAPQEAQNAITAAGVKLLSWQQLLQLGADNPRDEVPPSAQDLCTIMYTSGTTGNPKGVMHSHGGVMSMVESMREFLDGQGMKVQPRDVYFSFLTLAHIFDRVVEEMVLFLGAAVGYYSGDTRRLLDDAKELRPTVFAGVPRVYERVYSGVLDKVNKAGGVKAALFHAAYAYKAAWMRLGFTSEWASPLANRVVFKNTQAAVGGRLRAAVGGRLRVFISGGAPLPKYAQGFMQVAMCVPVLQGYGLTETCAATFVQYPNRQSHVGTVGPCMPGVQFRLEAVSELGHSPSSNPPRGEVCVRGPMMFQGYYKQPDLTAQEVDSDGFFHTGDIGELTPEGTLKIIDRKKNIFKLSQGEYVAVEFLEAEFGKCDLIEQIWLYGSSFEATLVAVVVPIKDKLMAWAAGQPELQGKSFKEVCASSQANAHVLAAVTATGKEARLKGFEFPKAVHVDPEPFSIEHDLITPKLSLKRPQLLKYYKVKIDAMYAGLKAAGALPKTAPAAAAPSGQATPARA</sequence>
<dbReference type="PANTHER" id="PTHR43272">
    <property type="entry name" value="LONG-CHAIN-FATTY-ACID--COA LIGASE"/>
    <property type="match status" value="1"/>
</dbReference>
<dbReference type="SUPFAM" id="SSF56801">
    <property type="entry name" value="Acetyl-CoA synthetase-like"/>
    <property type="match status" value="1"/>
</dbReference>
<name>A0A383WNM7_TETOB</name>
<dbReference type="PANTHER" id="PTHR43272:SF3">
    <property type="entry name" value="LONG CHAIN ACYL-COA SYNTHETASE 4"/>
    <property type="match status" value="1"/>
</dbReference>
<organism evidence="2 3">
    <name type="scientific">Tetradesmus obliquus</name>
    <name type="common">Green alga</name>
    <name type="synonym">Acutodesmus obliquus</name>
    <dbReference type="NCBI Taxonomy" id="3088"/>
    <lineage>
        <taxon>Eukaryota</taxon>
        <taxon>Viridiplantae</taxon>
        <taxon>Chlorophyta</taxon>
        <taxon>core chlorophytes</taxon>
        <taxon>Chlorophyceae</taxon>
        <taxon>CS clade</taxon>
        <taxon>Sphaeropleales</taxon>
        <taxon>Scenedesmaceae</taxon>
        <taxon>Tetradesmus</taxon>
    </lineage>
</organism>
<proteinExistence type="predicted"/>
<evidence type="ECO:0000259" key="1">
    <source>
        <dbReference type="Pfam" id="PF00501"/>
    </source>
</evidence>
<dbReference type="PROSITE" id="PS00455">
    <property type="entry name" value="AMP_BINDING"/>
    <property type="match status" value="1"/>
</dbReference>
<dbReference type="GO" id="GO:0005783">
    <property type="term" value="C:endoplasmic reticulum"/>
    <property type="evidence" value="ECO:0007669"/>
    <property type="project" value="TreeGrafter"/>
</dbReference>
<accession>A0A383WNM7</accession>
<dbReference type="Pfam" id="PF00501">
    <property type="entry name" value="AMP-binding"/>
    <property type="match status" value="1"/>
</dbReference>
<evidence type="ECO:0000313" key="2">
    <source>
        <dbReference type="EMBL" id="SZX79011.1"/>
    </source>
</evidence>